<proteinExistence type="predicted"/>
<organism evidence="8 9">
    <name type="scientific">Planococcus glaciei</name>
    <dbReference type="NCBI Taxonomy" id="459472"/>
    <lineage>
        <taxon>Bacteria</taxon>
        <taxon>Bacillati</taxon>
        <taxon>Bacillota</taxon>
        <taxon>Bacilli</taxon>
        <taxon>Bacillales</taxon>
        <taxon>Caryophanaceae</taxon>
        <taxon>Planococcus</taxon>
    </lineage>
</organism>
<evidence type="ECO:0000313" key="9">
    <source>
        <dbReference type="Proteomes" id="UP000509222"/>
    </source>
</evidence>
<evidence type="ECO:0000256" key="1">
    <source>
        <dbReference type="ARBA" id="ARBA00004651"/>
    </source>
</evidence>
<comment type="subcellular location">
    <subcellularLocation>
        <location evidence="1">Cell membrane</location>
        <topology evidence="1">Multi-pass membrane protein</topology>
    </subcellularLocation>
</comment>
<sequence>MIFFTAISDVLLYLAFSYMIGCIVLGFVPANRKPRFQDSRKLQLISVAGIALFSLAPVIELVVFLNNGQGVFSTFFRVLMDFRIGNGWVLTLLFCILLGLTVFYSGSVHMRAYYTGILVLIVGFFSHVSTLNLWAGFFSHSIHFLSMSLWIGVLLHIAWLAHDGSNWKSFTAWFTPFAIACLAALFISGIIIMLFFVNPADYAKSWVLPYGQMLLLKHLTIVPILAAALINGFLNKKGVYERVWLKVEFLLILLVFALTAFMSKQAPPHDINDTFRSEGMAPFVELLKGPQYIPIDGALAFSLNGALLIAIGLMCLGLMVLGYKKQLPPWLSLLFGLVFVGAVYAGLMLNTVF</sequence>
<evidence type="ECO:0000313" key="8">
    <source>
        <dbReference type="EMBL" id="QKX49710.1"/>
    </source>
</evidence>
<evidence type="ECO:0000256" key="5">
    <source>
        <dbReference type="ARBA" id="ARBA00023136"/>
    </source>
</evidence>
<feature type="transmembrane region" description="Helical" evidence="6">
    <location>
        <begin position="243"/>
        <end position="262"/>
    </location>
</feature>
<dbReference type="RefSeq" id="WP_053165313.1">
    <property type="nucleotide sequence ID" value="NZ_CP051177.1"/>
</dbReference>
<dbReference type="InterPro" id="IPR008457">
    <property type="entry name" value="Cu-R_CopD_dom"/>
</dbReference>
<feature type="transmembrane region" description="Helical" evidence="6">
    <location>
        <begin position="112"/>
        <end position="135"/>
    </location>
</feature>
<dbReference type="Pfam" id="PF05425">
    <property type="entry name" value="CopD"/>
    <property type="match status" value="1"/>
</dbReference>
<evidence type="ECO:0000256" key="2">
    <source>
        <dbReference type="ARBA" id="ARBA00022475"/>
    </source>
</evidence>
<keyword evidence="2" id="KW-1003">Cell membrane</keyword>
<evidence type="ECO:0000259" key="7">
    <source>
        <dbReference type="Pfam" id="PF05425"/>
    </source>
</evidence>
<evidence type="ECO:0000256" key="6">
    <source>
        <dbReference type="SAM" id="Phobius"/>
    </source>
</evidence>
<keyword evidence="5 6" id="KW-0472">Membrane</keyword>
<feature type="transmembrane region" description="Helical" evidence="6">
    <location>
        <begin position="215"/>
        <end position="234"/>
    </location>
</feature>
<evidence type="ECO:0000256" key="3">
    <source>
        <dbReference type="ARBA" id="ARBA00022692"/>
    </source>
</evidence>
<feature type="transmembrane region" description="Helical" evidence="6">
    <location>
        <begin position="42"/>
        <end position="65"/>
    </location>
</feature>
<name>A0A7H8Q786_9BACL</name>
<keyword evidence="3 6" id="KW-0812">Transmembrane</keyword>
<feature type="transmembrane region" description="Helical" evidence="6">
    <location>
        <begin position="173"/>
        <end position="195"/>
    </location>
</feature>
<protein>
    <recommendedName>
        <fullName evidence="7">Copper resistance protein D domain-containing protein</fullName>
    </recommendedName>
</protein>
<feature type="transmembrane region" description="Helical" evidence="6">
    <location>
        <begin position="141"/>
        <end position="161"/>
    </location>
</feature>
<keyword evidence="4 6" id="KW-1133">Transmembrane helix</keyword>
<feature type="transmembrane region" description="Helical" evidence="6">
    <location>
        <begin position="298"/>
        <end position="323"/>
    </location>
</feature>
<dbReference type="InterPro" id="IPR032694">
    <property type="entry name" value="CopC/D"/>
</dbReference>
<dbReference type="EMBL" id="CP051177">
    <property type="protein sequence ID" value="QKX49710.1"/>
    <property type="molecule type" value="Genomic_DNA"/>
</dbReference>
<reference evidence="8 9" key="1">
    <citation type="submission" date="2020-04" db="EMBL/GenBank/DDBJ databases">
        <authorList>
            <person name="Pajer P."/>
            <person name="Broz P."/>
        </authorList>
    </citation>
    <scope>NUCLEOTIDE SEQUENCE [LARGE SCALE GENOMIC DNA]</scope>
    <source>
        <strain evidence="9">NRL-ATB46093</strain>
    </source>
</reference>
<gene>
    <name evidence="8" type="ORF">HF394_03440</name>
</gene>
<feature type="transmembrane region" description="Helical" evidence="6">
    <location>
        <begin position="85"/>
        <end position="105"/>
    </location>
</feature>
<evidence type="ECO:0000256" key="4">
    <source>
        <dbReference type="ARBA" id="ARBA00022989"/>
    </source>
</evidence>
<dbReference type="Proteomes" id="UP000509222">
    <property type="component" value="Chromosome"/>
</dbReference>
<dbReference type="PANTHER" id="PTHR34820">
    <property type="entry name" value="INNER MEMBRANE PROTEIN YEBZ"/>
    <property type="match status" value="1"/>
</dbReference>
<feature type="transmembrane region" description="Helical" evidence="6">
    <location>
        <begin position="330"/>
        <end position="349"/>
    </location>
</feature>
<dbReference type="AlphaFoldDB" id="A0A7H8Q786"/>
<reference evidence="9" key="2">
    <citation type="submission" date="2020-06" db="EMBL/GenBank/DDBJ databases">
        <title>Isolation of Planomicrobium glaciei.</title>
        <authorList>
            <person name="Malisova L."/>
            <person name="Safrankova R."/>
            <person name="Jakubu V."/>
            <person name="Spanelova P."/>
        </authorList>
    </citation>
    <scope>NUCLEOTIDE SEQUENCE [LARGE SCALE GENOMIC DNA]</scope>
    <source>
        <strain evidence="9">NRL-ATB46093</strain>
    </source>
</reference>
<keyword evidence="9" id="KW-1185">Reference proteome</keyword>
<feature type="transmembrane region" description="Helical" evidence="6">
    <location>
        <begin position="12"/>
        <end position="30"/>
    </location>
</feature>
<dbReference type="GO" id="GO:0005886">
    <property type="term" value="C:plasma membrane"/>
    <property type="evidence" value="ECO:0007669"/>
    <property type="project" value="UniProtKB-SubCell"/>
</dbReference>
<feature type="domain" description="Copper resistance protein D" evidence="7">
    <location>
        <begin position="170"/>
        <end position="261"/>
    </location>
</feature>
<accession>A0A7H8Q786</accession>
<dbReference type="PANTHER" id="PTHR34820:SF4">
    <property type="entry name" value="INNER MEMBRANE PROTEIN YEBZ"/>
    <property type="match status" value="1"/>
</dbReference>
<dbReference type="GO" id="GO:0006825">
    <property type="term" value="P:copper ion transport"/>
    <property type="evidence" value="ECO:0007669"/>
    <property type="project" value="InterPro"/>
</dbReference>